<accession>A0A2P2QID8</accession>
<dbReference type="EMBL" id="GGEC01086193">
    <property type="protein sequence ID" value="MBX66677.1"/>
    <property type="molecule type" value="Transcribed_RNA"/>
</dbReference>
<dbReference type="AlphaFoldDB" id="A0A2P2QID8"/>
<reference evidence="1" key="1">
    <citation type="submission" date="2018-02" db="EMBL/GenBank/DDBJ databases">
        <title>Rhizophora mucronata_Transcriptome.</title>
        <authorList>
            <person name="Meera S.P."/>
            <person name="Sreeshan A."/>
            <person name="Augustine A."/>
        </authorList>
    </citation>
    <scope>NUCLEOTIDE SEQUENCE</scope>
    <source>
        <tissue evidence="1">Leaf</tissue>
    </source>
</reference>
<protein>
    <submittedName>
        <fullName evidence="1">Uncharacterized protein</fullName>
    </submittedName>
</protein>
<name>A0A2P2QID8_RHIMU</name>
<proteinExistence type="predicted"/>
<organism evidence="1">
    <name type="scientific">Rhizophora mucronata</name>
    <name type="common">Asiatic mangrove</name>
    <dbReference type="NCBI Taxonomy" id="61149"/>
    <lineage>
        <taxon>Eukaryota</taxon>
        <taxon>Viridiplantae</taxon>
        <taxon>Streptophyta</taxon>
        <taxon>Embryophyta</taxon>
        <taxon>Tracheophyta</taxon>
        <taxon>Spermatophyta</taxon>
        <taxon>Magnoliopsida</taxon>
        <taxon>eudicotyledons</taxon>
        <taxon>Gunneridae</taxon>
        <taxon>Pentapetalae</taxon>
        <taxon>rosids</taxon>
        <taxon>fabids</taxon>
        <taxon>Malpighiales</taxon>
        <taxon>Rhizophoraceae</taxon>
        <taxon>Rhizophora</taxon>
    </lineage>
</organism>
<evidence type="ECO:0000313" key="1">
    <source>
        <dbReference type="EMBL" id="MBX66677.1"/>
    </source>
</evidence>
<sequence length="51" mass="5815">MHFSQNLSINLPKRKVASVFDLTGINLNLLSEIETILLKHYSITLSHGFME</sequence>